<reference evidence="2 3" key="1">
    <citation type="journal article" date="1992" name="Int. J. Syst. Bacteriol.">
        <title>Sphingobacterium antarcticus sp. nov. a Psychrotrophic Bacterium from the Soils of Schirmacher Oasis, Antarctica.</title>
        <authorList>
            <person name="Shivaji S."/>
            <person name="Ray M.K."/>
            <person name="Rao N.S."/>
            <person name="Saiserr L."/>
            <person name="Jagannadham M.V."/>
            <person name="Kumar G.S."/>
            <person name="Reddy G."/>
            <person name="Bhargava P.M."/>
        </authorList>
    </citation>
    <scope>NUCLEOTIDE SEQUENCE [LARGE SCALE GENOMIC DNA]</scope>
    <source>
        <strain evidence="2 3">4BY</strain>
    </source>
</reference>
<dbReference type="EMBL" id="JNFF01000026">
    <property type="protein sequence ID" value="KEQ30841.1"/>
    <property type="molecule type" value="Genomic_DNA"/>
</dbReference>
<dbReference type="AlphaFoldDB" id="A0A081PJG8"/>
<accession>A0A081PJG8</accession>
<comment type="caution">
    <text evidence="2">The sequence shown here is derived from an EMBL/GenBank/DDBJ whole genome shotgun (WGS) entry which is preliminary data.</text>
</comment>
<protein>
    <recommendedName>
        <fullName evidence="1">DUF6965 domain-containing protein</fullName>
    </recommendedName>
</protein>
<evidence type="ECO:0000313" key="2">
    <source>
        <dbReference type="EMBL" id="KEQ30841.1"/>
    </source>
</evidence>
<proteinExistence type="predicted"/>
<dbReference type="InterPro" id="IPR054238">
    <property type="entry name" value="DUF6965"/>
</dbReference>
<gene>
    <name evidence="2" type="ORF">N180_15930</name>
</gene>
<dbReference type="OrthoDB" id="770452at2"/>
<sequence>MTIEELEAYFDGIELPAQIDLEAGVVIADVPLFLESHLSYVKNSGSLKSADVFVKRLHQLHDRLEQMNQQRI</sequence>
<dbReference type="Proteomes" id="UP000028007">
    <property type="component" value="Unassembled WGS sequence"/>
</dbReference>
<dbReference type="RefSeq" id="WP_037438954.1">
    <property type="nucleotide sequence ID" value="NZ_JNFF01000026.1"/>
</dbReference>
<dbReference type="Pfam" id="PF22292">
    <property type="entry name" value="DUF6965"/>
    <property type="match status" value="1"/>
</dbReference>
<keyword evidence="3" id="KW-1185">Reference proteome</keyword>
<name>A0A081PJG8_9SPHI</name>
<feature type="domain" description="DUF6965" evidence="1">
    <location>
        <begin position="1"/>
        <end position="66"/>
    </location>
</feature>
<organism evidence="2 3">
    <name type="scientific">Pedobacter antarcticus 4BY</name>
    <dbReference type="NCBI Taxonomy" id="1358423"/>
    <lineage>
        <taxon>Bacteria</taxon>
        <taxon>Pseudomonadati</taxon>
        <taxon>Bacteroidota</taxon>
        <taxon>Sphingobacteriia</taxon>
        <taxon>Sphingobacteriales</taxon>
        <taxon>Sphingobacteriaceae</taxon>
        <taxon>Pedobacter</taxon>
    </lineage>
</organism>
<evidence type="ECO:0000313" key="3">
    <source>
        <dbReference type="Proteomes" id="UP000028007"/>
    </source>
</evidence>
<evidence type="ECO:0000259" key="1">
    <source>
        <dbReference type="Pfam" id="PF22292"/>
    </source>
</evidence>